<organism evidence="11 12">
    <name type="scientific">Striga asiatica</name>
    <name type="common">Asiatic witchweed</name>
    <name type="synonym">Buchnera asiatica</name>
    <dbReference type="NCBI Taxonomy" id="4170"/>
    <lineage>
        <taxon>Eukaryota</taxon>
        <taxon>Viridiplantae</taxon>
        <taxon>Streptophyta</taxon>
        <taxon>Embryophyta</taxon>
        <taxon>Tracheophyta</taxon>
        <taxon>Spermatophyta</taxon>
        <taxon>Magnoliopsida</taxon>
        <taxon>eudicotyledons</taxon>
        <taxon>Gunneridae</taxon>
        <taxon>Pentapetalae</taxon>
        <taxon>asterids</taxon>
        <taxon>lamiids</taxon>
        <taxon>Lamiales</taxon>
        <taxon>Orobanchaceae</taxon>
        <taxon>Buchnereae</taxon>
        <taxon>Striga</taxon>
    </lineage>
</organism>
<dbReference type="SUPFAM" id="SSF57667">
    <property type="entry name" value="beta-beta-alpha zinc fingers"/>
    <property type="match status" value="1"/>
</dbReference>
<feature type="region of interest" description="Disordered" evidence="9">
    <location>
        <begin position="53"/>
        <end position="80"/>
    </location>
</feature>
<keyword evidence="5" id="KW-0805">Transcription regulation</keyword>
<evidence type="ECO:0000256" key="6">
    <source>
        <dbReference type="ARBA" id="ARBA00023163"/>
    </source>
</evidence>
<dbReference type="InterPro" id="IPR036236">
    <property type="entry name" value="Znf_C2H2_sf"/>
</dbReference>
<evidence type="ECO:0000256" key="7">
    <source>
        <dbReference type="ARBA" id="ARBA00023242"/>
    </source>
</evidence>
<keyword evidence="4" id="KW-0862">Zinc</keyword>
<evidence type="ECO:0000256" key="1">
    <source>
        <dbReference type="ARBA" id="ARBA00004123"/>
    </source>
</evidence>
<protein>
    <submittedName>
        <fullName evidence="11">Zinc-finger protein 10</fullName>
    </submittedName>
</protein>
<evidence type="ECO:0000256" key="2">
    <source>
        <dbReference type="ARBA" id="ARBA00022723"/>
    </source>
</evidence>
<proteinExistence type="predicted"/>
<dbReference type="GO" id="GO:0008270">
    <property type="term" value="F:zinc ion binding"/>
    <property type="evidence" value="ECO:0007669"/>
    <property type="project" value="UniProtKB-KW"/>
</dbReference>
<evidence type="ECO:0000256" key="9">
    <source>
        <dbReference type="SAM" id="MobiDB-lite"/>
    </source>
</evidence>
<feature type="compositionally biased region" description="Basic residues" evidence="9">
    <location>
        <begin position="53"/>
        <end position="68"/>
    </location>
</feature>
<keyword evidence="6" id="KW-0804">Transcription</keyword>
<reference evidence="12" key="1">
    <citation type="journal article" date="2019" name="Curr. Biol.">
        <title>Genome Sequence of Striga asiatica Provides Insight into the Evolution of Plant Parasitism.</title>
        <authorList>
            <person name="Yoshida S."/>
            <person name="Kim S."/>
            <person name="Wafula E.K."/>
            <person name="Tanskanen J."/>
            <person name="Kim Y.M."/>
            <person name="Honaas L."/>
            <person name="Yang Z."/>
            <person name="Spallek T."/>
            <person name="Conn C.E."/>
            <person name="Ichihashi Y."/>
            <person name="Cheong K."/>
            <person name="Cui S."/>
            <person name="Der J.P."/>
            <person name="Gundlach H."/>
            <person name="Jiao Y."/>
            <person name="Hori C."/>
            <person name="Ishida J.K."/>
            <person name="Kasahara H."/>
            <person name="Kiba T."/>
            <person name="Kim M.S."/>
            <person name="Koo N."/>
            <person name="Laohavisit A."/>
            <person name="Lee Y.H."/>
            <person name="Lumba S."/>
            <person name="McCourt P."/>
            <person name="Mortimer J.C."/>
            <person name="Mutuku J.M."/>
            <person name="Nomura T."/>
            <person name="Sasaki-Sekimoto Y."/>
            <person name="Seto Y."/>
            <person name="Wang Y."/>
            <person name="Wakatake T."/>
            <person name="Sakakibara H."/>
            <person name="Demura T."/>
            <person name="Yamaguchi S."/>
            <person name="Yoneyama K."/>
            <person name="Manabe R.I."/>
            <person name="Nelson D.C."/>
            <person name="Schulman A.H."/>
            <person name="Timko M.P."/>
            <person name="dePamphilis C.W."/>
            <person name="Choi D."/>
            <person name="Shirasu K."/>
        </authorList>
    </citation>
    <scope>NUCLEOTIDE SEQUENCE [LARGE SCALE GENOMIC DNA]</scope>
    <source>
        <strain evidence="12">cv. UVA1</strain>
    </source>
</reference>
<evidence type="ECO:0000256" key="3">
    <source>
        <dbReference type="ARBA" id="ARBA00022771"/>
    </source>
</evidence>
<dbReference type="InterPro" id="IPR052426">
    <property type="entry name" value="Plant_dev_regulator"/>
</dbReference>
<dbReference type="PROSITE" id="PS50157">
    <property type="entry name" value="ZINC_FINGER_C2H2_2"/>
    <property type="match status" value="1"/>
</dbReference>
<keyword evidence="12" id="KW-1185">Reference proteome</keyword>
<dbReference type="OrthoDB" id="780709at2759"/>
<dbReference type="PANTHER" id="PTHR45801:SF117">
    <property type="entry name" value="OS07G0417400 PROTEIN"/>
    <property type="match status" value="1"/>
</dbReference>
<feature type="domain" description="C2H2-type" evidence="10">
    <location>
        <begin position="31"/>
        <end position="58"/>
    </location>
</feature>
<dbReference type="Pfam" id="PF13912">
    <property type="entry name" value="zf-C2H2_6"/>
    <property type="match status" value="1"/>
</dbReference>
<name>A0A5A7RKK6_STRAF</name>
<keyword evidence="3 8" id="KW-0863">Zinc-finger</keyword>
<accession>A0A5A7RKK6</accession>
<evidence type="ECO:0000256" key="4">
    <source>
        <dbReference type="ARBA" id="ARBA00022833"/>
    </source>
</evidence>
<evidence type="ECO:0000256" key="8">
    <source>
        <dbReference type="PROSITE-ProRule" id="PRU00042"/>
    </source>
</evidence>
<evidence type="ECO:0000256" key="5">
    <source>
        <dbReference type="ARBA" id="ARBA00023015"/>
    </source>
</evidence>
<dbReference type="GO" id="GO:0005634">
    <property type="term" value="C:nucleus"/>
    <property type="evidence" value="ECO:0007669"/>
    <property type="project" value="UniProtKB-SubCell"/>
</dbReference>
<comment type="caution">
    <text evidence="11">The sequence shown here is derived from an EMBL/GenBank/DDBJ whole genome shotgun (WGS) entry which is preliminary data.</text>
</comment>
<evidence type="ECO:0000259" key="10">
    <source>
        <dbReference type="PROSITE" id="PS50157"/>
    </source>
</evidence>
<dbReference type="InterPro" id="IPR013087">
    <property type="entry name" value="Znf_C2H2_type"/>
</dbReference>
<dbReference type="Proteomes" id="UP000325081">
    <property type="component" value="Unassembled WGS sequence"/>
</dbReference>
<gene>
    <name evidence="11" type="ORF">STAS_35607</name>
</gene>
<sequence length="165" mass="18539">MEPNNQELSTSRHFETIGSKNDGLLGVGRLYECVFCKRGFNTAQALGGHMNIHRSTRDHHKPAAKKKFVSTNETDKQQEKNRQNFVCRDDDYIGRPSSSLLTESFSPFTAPAMKINSFGIKFFGDLDSGSGSVYDPEILLGNSREVKNVSQCEKEELDLELRLGF</sequence>
<dbReference type="EMBL" id="BKCP01013625">
    <property type="protein sequence ID" value="GER57787.1"/>
    <property type="molecule type" value="Genomic_DNA"/>
</dbReference>
<evidence type="ECO:0000313" key="12">
    <source>
        <dbReference type="Proteomes" id="UP000325081"/>
    </source>
</evidence>
<dbReference type="Gene3D" id="3.30.160.60">
    <property type="entry name" value="Classic Zinc Finger"/>
    <property type="match status" value="1"/>
</dbReference>
<evidence type="ECO:0000313" key="11">
    <source>
        <dbReference type="EMBL" id="GER57787.1"/>
    </source>
</evidence>
<comment type="subcellular location">
    <subcellularLocation>
        <location evidence="1">Nucleus</location>
    </subcellularLocation>
</comment>
<dbReference type="PANTHER" id="PTHR45801">
    <property type="entry name" value="OS07G0101800 PROTEIN"/>
    <property type="match status" value="1"/>
</dbReference>
<keyword evidence="7" id="KW-0539">Nucleus</keyword>
<dbReference type="PROSITE" id="PS00028">
    <property type="entry name" value="ZINC_FINGER_C2H2_1"/>
    <property type="match status" value="1"/>
</dbReference>
<dbReference type="AlphaFoldDB" id="A0A5A7RKK6"/>
<keyword evidence="2" id="KW-0479">Metal-binding</keyword>